<name>A0A654M5Q5_9ARCH</name>
<evidence type="ECO:0000313" key="1">
    <source>
        <dbReference type="EMBL" id="ALI34462.1"/>
    </source>
</evidence>
<reference evidence="2" key="1">
    <citation type="submission" date="2015-10" db="EMBL/GenBank/DDBJ databases">
        <title>Niche specialization of a soil ammonia-oxidizing archaeon, Candidatus Nitrosocosmicus oleophilus.</title>
        <authorList>
            <person name="Jung M.-Y."/>
            <person name="Rhee S.-K."/>
        </authorList>
    </citation>
    <scope>NUCLEOTIDE SEQUENCE [LARGE SCALE GENOMIC DNA]</scope>
    <source>
        <strain evidence="2">MY3</strain>
    </source>
</reference>
<dbReference type="KEGG" id="taa:NMY3_00248"/>
<evidence type="ECO:0000313" key="2">
    <source>
        <dbReference type="Proteomes" id="UP000058925"/>
    </source>
</evidence>
<dbReference type="Proteomes" id="UP000058925">
    <property type="component" value="Chromosome"/>
</dbReference>
<keyword evidence="2" id="KW-1185">Reference proteome</keyword>
<dbReference type="AlphaFoldDB" id="A0A654M5Q5"/>
<gene>
    <name evidence="1" type="ORF">NMY3_00248</name>
</gene>
<proteinExistence type="predicted"/>
<sequence>MAPGDLNMVGKRVQLPYLYLKDILTGFNNKETIIHSN</sequence>
<dbReference type="EMBL" id="CP012850">
    <property type="protein sequence ID" value="ALI34462.1"/>
    <property type="molecule type" value="Genomic_DNA"/>
</dbReference>
<protein>
    <submittedName>
        <fullName evidence="1">Uncharacterized protein</fullName>
    </submittedName>
</protein>
<organism evidence="1 2">
    <name type="scientific">Candidatus Nitrosocosmicus oleophilus</name>
    <dbReference type="NCBI Taxonomy" id="1353260"/>
    <lineage>
        <taxon>Archaea</taxon>
        <taxon>Nitrososphaerota</taxon>
        <taxon>Nitrososphaeria</taxon>
        <taxon>Nitrososphaerales</taxon>
        <taxon>Nitrososphaeraceae</taxon>
        <taxon>Candidatus Nitrosocosmicus</taxon>
    </lineage>
</organism>
<accession>A0A654M5Q5</accession>